<comment type="caution">
    <text evidence="2">The sequence shown here is derived from an EMBL/GenBank/DDBJ whole genome shotgun (WGS) entry which is preliminary data.</text>
</comment>
<keyword evidence="3" id="KW-1185">Reference proteome</keyword>
<name>A0ABR1CRW3_NECAM</name>
<gene>
    <name evidence="2" type="primary">Necator_chrIII.g9711</name>
    <name evidence="2" type="ORF">RB195_008946</name>
</gene>
<reference evidence="2 3" key="1">
    <citation type="submission" date="2023-08" db="EMBL/GenBank/DDBJ databases">
        <title>A Necator americanus chromosomal reference genome.</title>
        <authorList>
            <person name="Ilik V."/>
            <person name="Petrzelkova K.J."/>
            <person name="Pardy F."/>
            <person name="Fuh T."/>
            <person name="Niatou-Singa F.S."/>
            <person name="Gouil Q."/>
            <person name="Baker L."/>
            <person name="Ritchie M.E."/>
            <person name="Jex A.R."/>
            <person name="Gazzola D."/>
            <person name="Li H."/>
            <person name="Toshio Fujiwara R."/>
            <person name="Zhan B."/>
            <person name="Aroian R.V."/>
            <person name="Pafco B."/>
            <person name="Schwarz E.M."/>
        </authorList>
    </citation>
    <scope>NUCLEOTIDE SEQUENCE [LARGE SCALE GENOMIC DNA]</scope>
    <source>
        <strain evidence="2 3">Aroian</strain>
        <tissue evidence="2">Whole animal</tissue>
    </source>
</reference>
<feature type="region of interest" description="Disordered" evidence="1">
    <location>
        <begin position="117"/>
        <end position="145"/>
    </location>
</feature>
<sequence>MVLIQKDFCYRQRRGKEVIYDDCVLKDSLSLVSWHIEEGPKVEYEKLLRGLRDCADRASKPGTTKFDRISKTTKELFERRRALRRFDPNAPHIERLLANTRSRKVVAGGSFEIHAKEYSGTSTKKNESKEVPQGSPRIKYSASSLAERRQDSHLFSW</sequence>
<protein>
    <submittedName>
        <fullName evidence="2">Uncharacterized protein</fullName>
    </submittedName>
</protein>
<evidence type="ECO:0000256" key="1">
    <source>
        <dbReference type="SAM" id="MobiDB-lite"/>
    </source>
</evidence>
<evidence type="ECO:0000313" key="3">
    <source>
        <dbReference type="Proteomes" id="UP001303046"/>
    </source>
</evidence>
<proteinExistence type="predicted"/>
<accession>A0ABR1CRW3</accession>
<dbReference type="Proteomes" id="UP001303046">
    <property type="component" value="Unassembled WGS sequence"/>
</dbReference>
<dbReference type="EMBL" id="JAVFWL010000003">
    <property type="protein sequence ID" value="KAK6740800.1"/>
    <property type="molecule type" value="Genomic_DNA"/>
</dbReference>
<organism evidence="2 3">
    <name type="scientific">Necator americanus</name>
    <name type="common">Human hookworm</name>
    <dbReference type="NCBI Taxonomy" id="51031"/>
    <lineage>
        <taxon>Eukaryota</taxon>
        <taxon>Metazoa</taxon>
        <taxon>Ecdysozoa</taxon>
        <taxon>Nematoda</taxon>
        <taxon>Chromadorea</taxon>
        <taxon>Rhabditida</taxon>
        <taxon>Rhabditina</taxon>
        <taxon>Rhabditomorpha</taxon>
        <taxon>Strongyloidea</taxon>
        <taxon>Ancylostomatidae</taxon>
        <taxon>Bunostominae</taxon>
        <taxon>Necator</taxon>
    </lineage>
</organism>
<evidence type="ECO:0000313" key="2">
    <source>
        <dbReference type="EMBL" id="KAK6740800.1"/>
    </source>
</evidence>